<organism evidence="1 2">
    <name type="scientific">Araneus ventricosus</name>
    <name type="common">Orbweaver spider</name>
    <name type="synonym">Epeira ventricosa</name>
    <dbReference type="NCBI Taxonomy" id="182803"/>
    <lineage>
        <taxon>Eukaryota</taxon>
        <taxon>Metazoa</taxon>
        <taxon>Ecdysozoa</taxon>
        <taxon>Arthropoda</taxon>
        <taxon>Chelicerata</taxon>
        <taxon>Arachnida</taxon>
        <taxon>Araneae</taxon>
        <taxon>Araneomorphae</taxon>
        <taxon>Entelegynae</taxon>
        <taxon>Araneoidea</taxon>
        <taxon>Araneidae</taxon>
        <taxon>Araneus</taxon>
    </lineage>
</organism>
<dbReference type="AlphaFoldDB" id="A0A4Y2TU45"/>
<proteinExistence type="predicted"/>
<protein>
    <submittedName>
        <fullName evidence="1">Uncharacterized protein</fullName>
    </submittedName>
</protein>
<accession>A0A4Y2TU45</accession>
<name>A0A4Y2TU45_ARAVE</name>
<comment type="caution">
    <text evidence="1">The sequence shown here is derived from an EMBL/GenBank/DDBJ whole genome shotgun (WGS) entry which is preliminary data.</text>
</comment>
<gene>
    <name evidence="1" type="ORF">AVEN_5314_1</name>
</gene>
<keyword evidence="2" id="KW-1185">Reference proteome</keyword>
<evidence type="ECO:0000313" key="1">
    <source>
        <dbReference type="EMBL" id="GBO03154.1"/>
    </source>
</evidence>
<sequence length="97" mass="11244">MDFSSNGSFSNKASILNHIYYSTEEWLTSNMAAKAEYAPSPGNTEYLELCEHERLVSPAVVPISSKLHRVRTLSYAYQYRYSDLVYDMFYGVCHQWL</sequence>
<evidence type="ECO:0000313" key="2">
    <source>
        <dbReference type="Proteomes" id="UP000499080"/>
    </source>
</evidence>
<dbReference type="Proteomes" id="UP000499080">
    <property type="component" value="Unassembled WGS sequence"/>
</dbReference>
<dbReference type="EMBL" id="BGPR01030557">
    <property type="protein sequence ID" value="GBO03154.1"/>
    <property type="molecule type" value="Genomic_DNA"/>
</dbReference>
<reference evidence="1 2" key="1">
    <citation type="journal article" date="2019" name="Sci. Rep.">
        <title>Orb-weaving spider Araneus ventricosus genome elucidates the spidroin gene catalogue.</title>
        <authorList>
            <person name="Kono N."/>
            <person name="Nakamura H."/>
            <person name="Ohtoshi R."/>
            <person name="Moran D.A.P."/>
            <person name="Shinohara A."/>
            <person name="Yoshida Y."/>
            <person name="Fujiwara M."/>
            <person name="Mori M."/>
            <person name="Tomita M."/>
            <person name="Arakawa K."/>
        </authorList>
    </citation>
    <scope>NUCLEOTIDE SEQUENCE [LARGE SCALE GENOMIC DNA]</scope>
</reference>